<dbReference type="EMBL" id="KV014387">
    <property type="protein sequence ID" value="KZV22363.1"/>
    <property type="molecule type" value="Genomic_DNA"/>
</dbReference>
<proteinExistence type="predicted"/>
<sequence>MSALLRYFFKVGCIETCHRPLFRCDLVERWRLTFHRACPNRTRILDDVATFAVVMGDQVNHLGQPVLQQEEALSRPLLSQTPPPPPPCAAAAAARLRRKFVSGQFDEENPFVLISSVLLVQADEGVSFLVMDRIGDIYRSLPRRADVIVTKVGARHKCQQDRKFETFESNASRRRVRRRPIACAREARDLRAGRARETHAGRSKGATGRDDGRCLLAGSHTRRRTVAHWLGDDARMAARLRRAIAQHWPAAAAPCLDSLRDDGWRRAAMKRRCWSGDVRWLRAICARRCIALGAASRALPPRFRGGGAAAGRRSGESPAMS</sequence>
<evidence type="ECO:0000313" key="2">
    <source>
        <dbReference type="EMBL" id="KZV22363.1"/>
    </source>
</evidence>
<organism evidence="2 3">
    <name type="scientific">Dorcoceras hygrometricum</name>
    <dbReference type="NCBI Taxonomy" id="472368"/>
    <lineage>
        <taxon>Eukaryota</taxon>
        <taxon>Viridiplantae</taxon>
        <taxon>Streptophyta</taxon>
        <taxon>Embryophyta</taxon>
        <taxon>Tracheophyta</taxon>
        <taxon>Spermatophyta</taxon>
        <taxon>Magnoliopsida</taxon>
        <taxon>eudicotyledons</taxon>
        <taxon>Gunneridae</taxon>
        <taxon>Pentapetalae</taxon>
        <taxon>asterids</taxon>
        <taxon>lamiids</taxon>
        <taxon>Lamiales</taxon>
        <taxon>Gesneriaceae</taxon>
        <taxon>Didymocarpoideae</taxon>
        <taxon>Trichosporeae</taxon>
        <taxon>Loxocarpinae</taxon>
        <taxon>Dorcoceras</taxon>
    </lineage>
</organism>
<protein>
    <submittedName>
        <fullName evidence="2">Uncharacterized protein</fullName>
    </submittedName>
</protein>
<keyword evidence="3" id="KW-1185">Reference proteome</keyword>
<evidence type="ECO:0000313" key="3">
    <source>
        <dbReference type="Proteomes" id="UP000250235"/>
    </source>
</evidence>
<reference evidence="2 3" key="1">
    <citation type="journal article" date="2015" name="Proc. Natl. Acad. Sci. U.S.A.">
        <title>The resurrection genome of Boea hygrometrica: A blueprint for survival of dehydration.</title>
        <authorList>
            <person name="Xiao L."/>
            <person name="Yang G."/>
            <person name="Zhang L."/>
            <person name="Yang X."/>
            <person name="Zhao S."/>
            <person name="Ji Z."/>
            <person name="Zhou Q."/>
            <person name="Hu M."/>
            <person name="Wang Y."/>
            <person name="Chen M."/>
            <person name="Xu Y."/>
            <person name="Jin H."/>
            <person name="Xiao X."/>
            <person name="Hu G."/>
            <person name="Bao F."/>
            <person name="Hu Y."/>
            <person name="Wan P."/>
            <person name="Li L."/>
            <person name="Deng X."/>
            <person name="Kuang T."/>
            <person name="Xiang C."/>
            <person name="Zhu J.K."/>
            <person name="Oliver M.J."/>
            <person name="He Y."/>
        </authorList>
    </citation>
    <scope>NUCLEOTIDE SEQUENCE [LARGE SCALE GENOMIC DNA]</scope>
    <source>
        <strain evidence="3">cv. XS01</strain>
    </source>
</reference>
<dbReference type="AlphaFoldDB" id="A0A2Z7AKZ0"/>
<accession>A0A2Z7AKZ0</accession>
<evidence type="ECO:0000256" key="1">
    <source>
        <dbReference type="SAM" id="MobiDB-lite"/>
    </source>
</evidence>
<feature type="region of interest" description="Disordered" evidence="1">
    <location>
        <begin position="192"/>
        <end position="211"/>
    </location>
</feature>
<gene>
    <name evidence="2" type="ORF">F511_24864</name>
</gene>
<name>A0A2Z7AKZ0_9LAMI</name>
<dbReference type="Proteomes" id="UP000250235">
    <property type="component" value="Unassembled WGS sequence"/>
</dbReference>